<name>A0A9D3YMW3_DREPO</name>
<dbReference type="AlphaFoldDB" id="A0A9D3YMW3"/>
<sequence>MAHRINQYCITDLCRASVQFIQRFILQLFQHIQTYHDITMGRYGTLSPSTDVTTVNVSQPATFELLQSYGISDVIPSTSNSNALNSDGTVRTTARQTMEWYCIVMRPMEEPAARHNS</sequence>
<organism evidence="1 2">
    <name type="scientific">Dreissena polymorpha</name>
    <name type="common">Zebra mussel</name>
    <name type="synonym">Mytilus polymorpha</name>
    <dbReference type="NCBI Taxonomy" id="45954"/>
    <lineage>
        <taxon>Eukaryota</taxon>
        <taxon>Metazoa</taxon>
        <taxon>Spiralia</taxon>
        <taxon>Lophotrochozoa</taxon>
        <taxon>Mollusca</taxon>
        <taxon>Bivalvia</taxon>
        <taxon>Autobranchia</taxon>
        <taxon>Heteroconchia</taxon>
        <taxon>Euheterodonta</taxon>
        <taxon>Imparidentia</taxon>
        <taxon>Neoheterodontei</taxon>
        <taxon>Myida</taxon>
        <taxon>Dreissenoidea</taxon>
        <taxon>Dreissenidae</taxon>
        <taxon>Dreissena</taxon>
    </lineage>
</organism>
<proteinExistence type="predicted"/>
<reference evidence="1" key="2">
    <citation type="submission" date="2020-11" db="EMBL/GenBank/DDBJ databases">
        <authorList>
            <person name="McCartney M.A."/>
            <person name="Auch B."/>
            <person name="Kono T."/>
            <person name="Mallez S."/>
            <person name="Becker A."/>
            <person name="Gohl D.M."/>
            <person name="Silverstein K.A.T."/>
            <person name="Koren S."/>
            <person name="Bechman K.B."/>
            <person name="Herman A."/>
            <person name="Abrahante J.E."/>
            <person name="Garbe J."/>
        </authorList>
    </citation>
    <scope>NUCLEOTIDE SEQUENCE</scope>
    <source>
        <strain evidence="1">Duluth1</strain>
        <tissue evidence="1">Whole animal</tissue>
    </source>
</reference>
<gene>
    <name evidence="1" type="ORF">DPMN_076021</name>
</gene>
<evidence type="ECO:0000313" key="1">
    <source>
        <dbReference type="EMBL" id="KAH3701038.1"/>
    </source>
</evidence>
<evidence type="ECO:0000313" key="2">
    <source>
        <dbReference type="Proteomes" id="UP000828390"/>
    </source>
</evidence>
<reference evidence="1" key="1">
    <citation type="journal article" date="2019" name="bioRxiv">
        <title>The Genome of the Zebra Mussel, Dreissena polymorpha: A Resource for Invasive Species Research.</title>
        <authorList>
            <person name="McCartney M.A."/>
            <person name="Auch B."/>
            <person name="Kono T."/>
            <person name="Mallez S."/>
            <person name="Zhang Y."/>
            <person name="Obille A."/>
            <person name="Becker A."/>
            <person name="Abrahante J.E."/>
            <person name="Garbe J."/>
            <person name="Badalamenti J.P."/>
            <person name="Herman A."/>
            <person name="Mangelson H."/>
            <person name="Liachko I."/>
            <person name="Sullivan S."/>
            <person name="Sone E.D."/>
            <person name="Koren S."/>
            <person name="Silverstein K.A.T."/>
            <person name="Beckman K.B."/>
            <person name="Gohl D.M."/>
        </authorList>
    </citation>
    <scope>NUCLEOTIDE SEQUENCE</scope>
    <source>
        <strain evidence="1">Duluth1</strain>
        <tissue evidence="1">Whole animal</tissue>
    </source>
</reference>
<dbReference type="Proteomes" id="UP000828390">
    <property type="component" value="Unassembled WGS sequence"/>
</dbReference>
<accession>A0A9D3YMW3</accession>
<keyword evidence="2" id="KW-1185">Reference proteome</keyword>
<dbReference type="EMBL" id="JAIWYP010000015">
    <property type="protein sequence ID" value="KAH3701038.1"/>
    <property type="molecule type" value="Genomic_DNA"/>
</dbReference>
<protein>
    <submittedName>
        <fullName evidence="1">Uncharacterized protein</fullName>
    </submittedName>
</protein>
<comment type="caution">
    <text evidence="1">The sequence shown here is derived from an EMBL/GenBank/DDBJ whole genome shotgun (WGS) entry which is preliminary data.</text>
</comment>